<dbReference type="SMART" id="SM00490">
    <property type="entry name" value="HELICc"/>
    <property type="match status" value="1"/>
</dbReference>
<dbReference type="CDD" id="cd18793">
    <property type="entry name" value="SF2_C_SNF"/>
    <property type="match status" value="1"/>
</dbReference>
<gene>
    <name evidence="3" type="ORF">BDV27DRAFT_151468</name>
</gene>
<name>A0A5N6ZHY9_9EURO</name>
<keyword evidence="4" id="KW-1185">Reference proteome</keyword>
<evidence type="ECO:0000259" key="2">
    <source>
        <dbReference type="SMART" id="SM00490"/>
    </source>
</evidence>
<dbReference type="Gene3D" id="3.40.50.300">
    <property type="entry name" value="P-loop containing nucleotide triphosphate hydrolases"/>
    <property type="match status" value="1"/>
</dbReference>
<dbReference type="InterPro" id="IPR001650">
    <property type="entry name" value="Helicase_C-like"/>
</dbReference>
<keyword evidence="1 3" id="KW-0378">Hydrolase</keyword>
<organism evidence="3 4">
    <name type="scientific">Aspergillus caelatus</name>
    <dbReference type="NCBI Taxonomy" id="61420"/>
    <lineage>
        <taxon>Eukaryota</taxon>
        <taxon>Fungi</taxon>
        <taxon>Dikarya</taxon>
        <taxon>Ascomycota</taxon>
        <taxon>Pezizomycotina</taxon>
        <taxon>Eurotiomycetes</taxon>
        <taxon>Eurotiomycetidae</taxon>
        <taxon>Eurotiales</taxon>
        <taxon>Aspergillaceae</taxon>
        <taxon>Aspergillus</taxon>
        <taxon>Aspergillus subgen. Circumdati</taxon>
    </lineage>
</organism>
<dbReference type="Pfam" id="PF00271">
    <property type="entry name" value="Helicase_C"/>
    <property type="match status" value="1"/>
</dbReference>
<accession>A0A5N6ZHY9</accession>
<dbReference type="GeneID" id="43655813"/>
<dbReference type="RefSeq" id="XP_031920343.1">
    <property type="nucleotide sequence ID" value="XM_032071367.1"/>
</dbReference>
<sequence length="289" mass="33151">MDTKGKNSVTIESDIPPGRIMTIDLKFPATVQQRHGCEGLENHISKYLERPDPGFSFSYAYTRKDTRVLVPPTRTGQAIYLASESTKLRYLSRLFEKEGLSDGNLGRWLVFTHWPLIMWMTEMFLDALSIPYIVIRSQMTTDQQNEAVELFTAPSSPYKVLLTTYTCGAFGLNLQTYCSRVVCMEPPLNLATLFQGSVRLHRIGQKSKQRVWILFDDDEGDVEPIEADLINKEADKELCRLLGHNRSRLFFSNVHDLGYEPDNELFAPPSTKKLHSKRQVFQPRLACFY</sequence>
<dbReference type="SUPFAM" id="SSF52540">
    <property type="entry name" value="P-loop containing nucleoside triphosphate hydrolases"/>
    <property type="match status" value="1"/>
</dbReference>
<dbReference type="AlphaFoldDB" id="A0A5N6ZHY9"/>
<dbReference type="Proteomes" id="UP000326268">
    <property type="component" value="Unassembled WGS sequence"/>
</dbReference>
<dbReference type="OrthoDB" id="2117591at2759"/>
<feature type="domain" description="Helicase C-terminal" evidence="2">
    <location>
        <begin position="118"/>
        <end position="204"/>
    </location>
</feature>
<dbReference type="GO" id="GO:0016787">
    <property type="term" value="F:hydrolase activity"/>
    <property type="evidence" value="ECO:0007669"/>
    <property type="project" value="UniProtKB-KW"/>
</dbReference>
<protein>
    <submittedName>
        <fullName evidence="3">P-loop containing nucleoside triphosphate hydrolase protein</fullName>
    </submittedName>
</protein>
<dbReference type="InterPro" id="IPR049730">
    <property type="entry name" value="SNF2/RAD54-like_C"/>
</dbReference>
<evidence type="ECO:0000256" key="1">
    <source>
        <dbReference type="ARBA" id="ARBA00022801"/>
    </source>
</evidence>
<proteinExistence type="predicted"/>
<dbReference type="InterPro" id="IPR027417">
    <property type="entry name" value="P-loop_NTPase"/>
</dbReference>
<evidence type="ECO:0000313" key="3">
    <source>
        <dbReference type="EMBL" id="KAE8357262.1"/>
    </source>
</evidence>
<dbReference type="PANTHER" id="PTHR10799">
    <property type="entry name" value="SNF2/RAD54 HELICASE FAMILY"/>
    <property type="match status" value="1"/>
</dbReference>
<evidence type="ECO:0000313" key="4">
    <source>
        <dbReference type="Proteomes" id="UP000326268"/>
    </source>
</evidence>
<reference evidence="3 4" key="1">
    <citation type="submission" date="2019-04" db="EMBL/GenBank/DDBJ databases">
        <title>Friends and foes A comparative genomics studyof 23 Aspergillus species from section Flavi.</title>
        <authorList>
            <consortium name="DOE Joint Genome Institute"/>
            <person name="Kjaerbolling I."/>
            <person name="Vesth T."/>
            <person name="Frisvad J.C."/>
            <person name="Nybo J.L."/>
            <person name="Theobald S."/>
            <person name="Kildgaard S."/>
            <person name="Isbrandt T."/>
            <person name="Kuo A."/>
            <person name="Sato A."/>
            <person name="Lyhne E.K."/>
            <person name="Kogle M.E."/>
            <person name="Wiebenga A."/>
            <person name="Kun R.S."/>
            <person name="Lubbers R.J."/>
            <person name="Makela M.R."/>
            <person name="Barry K."/>
            <person name="Chovatia M."/>
            <person name="Clum A."/>
            <person name="Daum C."/>
            <person name="Haridas S."/>
            <person name="He G."/>
            <person name="LaButti K."/>
            <person name="Lipzen A."/>
            <person name="Mondo S."/>
            <person name="Riley R."/>
            <person name="Salamov A."/>
            <person name="Simmons B.A."/>
            <person name="Magnuson J.K."/>
            <person name="Henrissat B."/>
            <person name="Mortensen U.H."/>
            <person name="Larsen T.O."/>
            <person name="Devries R.P."/>
            <person name="Grigoriev I.V."/>
            <person name="Machida M."/>
            <person name="Baker S.E."/>
            <person name="Andersen M.R."/>
        </authorList>
    </citation>
    <scope>NUCLEOTIDE SEQUENCE [LARGE SCALE GENOMIC DNA]</scope>
    <source>
        <strain evidence="3 4">CBS 763.97</strain>
    </source>
</reference>
<dbReference type="EMBL" id="ML738068">
    <property type="protein sequence ID" value="KAE8357262.1"/>
    <property type="molecule type" value="Genomic_DNA"/>
</dbReference>